<evidence type="ECO:0000313" key="3">
    <source>
        <dbReference type="Proteomes" id="UP000017559"/>
    </source>
</evidence>
<accession>V2WXB1</accession>
<proteinExistence type="predicted"/>
<keyword evidence="3" id="KW-1185">Reference proteome</keyword>
<evidence type="ECO:0000313" key="2">
    <source>
        <dbReference type="EMBL" id="ESK84855.1"/>
    </source>
</evidence>
<protein>
    <recommendedName>
        <fullName evidence="1">DUF6593 domain-containing protein</fullName>
    </recommendedName>
</protein>
<dbReference type="HOGENOM" id="CLU_084280_5_0_1"/>
<dbReference type="OrthoDB" id="2605483at2759"/>
<dbReference type="AlphaFoldDB" id="V2WXB1"/>
<dbReference type="EMBL" id="AWSO01001217">
    <property type="protein sequence ID" value="ESK84855.1"/>
    <property type="molecule type" value="Genomic_DNA"/>
</dbReference>
<comment type="caution">
    <text evidence="2">The sequence shown here is derived from an EMBL/GenBank/DDBJ whole genome shotgun (WGS) entry which is preliminary data.</text>
</comment>
<sequence>MELSLVNNNPAHTLLITQDGVPAYSIQTSQDGASSHQETILKTTKVTRLERRSSGRTETEVGQILYFGIDRLRLSLQCNGREEFKLEVLNLQGDSSVDLGSNSSWSFTGPDDKPYKWQLFIQYPVLFLDDNSQTPIARYRRAKLGIVSRSRRPFLEIFPAGINCIDLIVATFVSYMIQRFPQITQTH</sequence>
<feature type="domain" description="DUF6593" evidence="1">
    <location>
        <begin position="8"/>
        <end position="173"/>
    </location>
</feature>
<dbReference type="InterPro" id="IPR046528">
    <property type="entry name" value="DUF6593"/>
</dbReference>
<evidence type="ECO:0000259" key="1">
    <source>
        <dbReference type="Pfam" id="PF20236"/>
    </source>
</evidence>
<dbReference type="Proteomes" id="UP000017559">
    <property type="component" value="Unassembled WGS sequence"/>
</dbReference>
<dbReference type="KEGG" id="mrr:Moror_14949"/>
<name>V2WXB1_MONRO</name>
<reference evidence="2 3" key="1">
    <citation type="journal article" date="2014" name="BMC Genomics">
        <title>Genome and secretome analysis of the hemibiotrophic fungal pathogen, Moniliophthora roreri, which causes frosty pod rot disease of cacao: mechanisms of the biotrophic and necrotrophic phases.</title>
        <authorList>
            <person name="Meinhardt L.W."/>
            <person name="Costa G.G.L."/>
            <person name="Thomazella D.P.T."/>
            <person name="Teixeira P.J.P.L."/>
            <person name="Carazzolle M.F."/>
            <person name="Schuster S.C."/>
            <person name="Carlson J.E."/>
            <person name="Guiltinan M.J."/>
            <person name="Mieczkowski P."/>
            <person name="Farmer A."/>
            <person name="Ramaraj T."/>
            <person name="Crozier J."/>
            <person name="Davis R.E."/>
            <person name="Shao J."/>
            <person name="Melnick R.L."/>
            <person name="Pereira G.A.G."/>
            <person name="Bailey B.A."/>
        </authorList>
    </citation>
    <scope>NUCLEOTIDE SEQUENCE [LARGE SCALE GENOMIC DNA]</scope>
    <source>
        <strain evidence="2 3">MCA 2997</strain>
    </source>
</reference>
<gene>
    <name evidence="2" type="ORF">Moror_14949</name>
</gene>
<organism evidence="2 3">
    <name type="scientific">Moniliophthora roreri (strain MCA 2997)</name>
    <name type="common">Cocoa frosty pod rot fungus</name>
    <name type="synonym">Crinipellis roreri</name>
    <dbReference type="NCBI Taxonomy" id="1381753"/>
    <lineage>
        <taxon>Eukaryota</taxon>
        <taxon>Fungi</taxon>
        <taxon>Dikarya</taxon>
        <taxon>Basidiomycota</taxon>
        <taxon>Agaricomycotina</taxon>
        <taxon>Agaricomycetes</taxon>
        <taxon>Agaricomycetidae</taxon>
        <taxon>Agaricales</taxon>
        <taxon>Marasmiineae</taxon>
        <taxon>Marasmiaceae</taxon>
        <taxon>Moniliophthora</taxon>
    </lineage>
</organism>
<dbReference type="Pfam" id="PF20236">
    <property type="entry name" value="DUF6593"/>
    <property type="match status" value="1"/>
</dbReference>